<evidence type="ECO:0008006" key="3">
    <source>
        <dbReference type="Google" id="ProtNLM"/>
    </source>
</evidence>
<keyword evidence="2" id="KW-1185">Reference proteome</keyword>
<name>A0ABT2ZPE3_9RHOB</name>
<dbReference type="Proteomes" id="UP001652564">
    <property type="component" value="Unassembled WGS sequence"/>
</dbReference>
<reference evidence="1 2" key="1">
    <citation type="submission" date="2022-10" db="EMBL/GenBank/DDBJ databases">
        <title>Defluviimonas sp. nov., isolated from ocean surface sediments.</title>
        <authorList>
            <person name="He W."/>
            <person name="Wang L."/>
            <person name="Zhang D.-F."/>
        </authorList>
    </citation>
    <scope>NUCLEOTIDE SEQUENCE [LARGE SCALE GENOMIC DNA]</scope>
    <source>
        <strain evidence="1 2">WL0050</strain>
    </source>
</reference>
<gene>
    <name evidence="1" type="ORF">OEZ71_10005</name>
</gene>
<organism evidence="1 2">
    <name type="scientific">Albidovulum litorale</name>
    <dbReference type="NCBI Taxonomy" id="2984134"/>
    <lineage>
        <taxon>Bacteria</taxon>
        <taxon>Pseudomonadati</taxon>
        <taxon>Pseudomonadota</taxon>
        <taxon>Alphaproteobacteria</taxon>
        <taxon>Rhodobacterales</taxon>
        <taxon>Paracoccaceae</taxon>
        <taxon>Albidovulum</taxon>
    </lineage>
</organism>
<evidence type="ECO:0000313" key="2">
    <source>
        <dbReference type="Proteomes" id="UP001652564"/>
    </source>
</evidence>
<proteinExistence type="predicted"/>
<accession>A0ABT2ZPE3</accession>
<evidence type="ECO:0000313" key="1">
    <source>
        <dbReference type="EMBL" id="MCV2872626.1"/>
    </source>
</evidence>
<sequence length="353" mass="39565">MRAVSTTVKTARSEAASHADKLAELRAFLESGRAWPGEPRPECIETHASLVYLTRNSAWKLKKPVRLVHVDQQSLKNRTHLCREELRLNRELSGDLYRGLTPIVRRPDGSLVLGAEGSIVDWLIESRRLPASEMLDVRLVDGPPPQCSEVKAFCDVLAEFYRRQPKSPDAGEVFYRRLVSDSEIAAAHLREMASKTMVPVPEQTFGFAAKALEACCSEMIERGRQGLIVEGHGDLRTQHVCLIRPPVVFDRLEIDHGIRLLDPFYEINGLGLECSLMGSGWIRSVLLAELSQTMIHPSRELLFAYGVVAFLTRARIAADHFRDAEVTTPEKWRAKTKQNVDAAVHLVAQARSN</sequence>
<dbReference type="EMBL" id="JAOWKZ010000002">
    <property type="protein sequence ID" value="MCV2872626.1"/>
    <property type="molecule type" value="Genomic_DNA"/>
</dbReference>
<protein>
    <recommendedName>
        <fullName evidence="3">Aminoglycoside phosphotransferase domain-containing protein</fullName>
    </recommendedName>
</protein>
<dbReference type="RefSeq" id="WP_263739805.1">
    <property type="nucleotide sequence ID" value="NZ_JAOWKZ010000002.1"/>
</dbReference>
<comment type="caution">
    <text evidence="1">The sequence shown here is derived from an EMBL/GenBank/DDBJ whole genome shotgun (WGS) entry which is preliminary data.</text>
</comment>